<gene>
    <name evidence="4" type="ORF">VTL71DRAFT_16258</name>
</gene>
<comment type="similarity">
    <text evidence="1">Belongs to the short-chain dehydrogenases/reductases (SDR) family.</text>
</comment>
<dbReference type="InterPro" id="IPR036291">
    <property type="entry name" value="NAD(P)-bd_dom_sf"/>
</dbReference>
<evidence type="ECO:0008006" key="6">
    <source>
        <dbReference type="Google" id="ProtNLM"/>
    </source>
</evidence>
<dbReference type="Pfam" id="PF00106">
    <property type="entry name" value="adh_short"/>
    <property type="match status" value="1"/>
</dbReference>
<evidence type="ECO:0000313" key="5">
    <source>
        <dbReference type="Proteomes" id="UP001595075"/>
    </source>
</evidence>
<dbReference type="InterPro" id="IPR002347">
    <property type="entry name" value="SDR_fam"/>
</dbReference>
<dbReference type="Proteomes" id="UP001595075">
    <property type="component" value="Unassembled WGS sequence"/>
</dbReference>
<keyword evidence="2" id="KW-0521">NADP</keyword>
<evidence type="ECO:0000256" key="1">
    <source>
        <dbReference type="ARBA" id="ARBA00006484"/>
    </source>
</evidence>
<name>A0ABR4CDZ4_9HELO</name>
<sequence>MFLRTLLAQFFPGTPTFTEEDIPSQIGKVFMVTGGNAGLGFELVKILYSRGATVYMAGRSQSKAEAAINSIQATTTTTTPGKIKILVLDLSDLTSIKPAVQNFASQESKLDVLWNNAGIGAAPVGSKMKQDYELLMGTNALGPYLLTKLLLPYLQNAAKTAPQNTVRIVWAASPAIENLPQGGLDLKELSSPGNDQIKNYGLSKLANWFLASEFSKQVSKDGIISVAQNPGNLKTAIWDAAPKWGQILMSVTMHPPIYGAYSNLWTGLSDGVTIADGGRYGVPWGKWHPNPRGDFLAALKSDKEGGTGVSERFRNWCEGESKRFG</sequence>
<keyword evidence="5" id="KW-1185">Reference proteome</keyword>
<dbReference type="EMBL" id="JAZHXI010000009">
    <property type="protein sequence ID" value="KAL2068160.1"/>
    <property type="molecule type" value="Genomic_DNA"/>
</dbReference>
<dbReference type="PRINTS" id="PR00081">
    <property type="entry name" value="GDHRDH"/>
</dbReference>
<dbReference type="PANTHER" id="PTHR24320:SF236">
    <property type="entry name" value="SHORT-CHAIN DEHYDROGENASE-RELATED"/>
    <property type="match status" value="1"/>
</dbReference>
<organism evidence="4 5">
    <name type="scientific">Oculimacula yallundae</name>
    <dbReference type="NCBI Taxonomy" id="86028"/>
    <lineage>
        <taxon>Eukaryota</taxon>
        <taxon>Fungi</taxon>
        <taxon>Dikarya</taxon>
        <taxon>Ascomycota</taxon>
        <taxon>Pezizomycotina</taxon>
        <taxon>Leotiomycetes</taxon>
        <taxon>Helotiales</taxon>
        <taxon>Ploettnerulaceae</taxon>
        <taxon>Oculimacula</taxon>
    </lineage>
</organism>
<protein>
    <recommendedName>
        <fullName evidence="6">NAD(P)-binding protein</fullName>
    </recommendedName>
</protein>
<keyword evidence="3" id="KW-0560">Oxidoreductase</keyword>
<dbReference type="Gene3D" id="3.40.50.720">
    <property type="entry name" value="NAD(P)-binding Rossmann-like Domain"/>
    <property type="match status" value="1"/>
</dbReference>
<dbReference type="SUPFAM" id="SSF51735">
    <property type="entry name" value="NAD(P)-binding Rossmann-fold domains"/>
    <property type="match status" value="1"/>
</dbReference>
<reference evidence="4 5" key="1">
    <citation type="journal article" date="2024" name="Commun. Biol.">
        <title>Comparative genomic analysis of thermophilic fungi reveals convergent evolutionary adaptations and gene losses.</title>
        <authorList>
            <person name="Steindorff A.S."/>
            <person name="Aguilar-Pontes M.V."/>
            <person name="Robinson A.J."/>
            <person name="Andreopoulos B."/>
            <person name="LaButti K."/>
            <person name="Kuo A."/>
            <person name="Mondo S."/>
            <person name="Riley R."/>
            <person name="Otillar R."/>
            <person name="Haridas S."/>
            <person name="Lipzen A."/>
            <person name="Grimwood J."/>
            <person name="Schmutz J."/>
            <person name="Clum A."/>
            <person name="Reid I.D."/>
            <person name="Moisan M.C."/>
            <person name="Butler G."/>
            <person name="Nguyen T.T.M."/>
            <person name="Dewar K."/>
            <person name="Conant G."/>
            <person name="Drula E."/>
            <person name="Henrissat B."/>
            <person name="Hansel C."/>
            <person name="Singer S."/>
            <person name="Hutchinson M.I."/>
            <person name="de Vries R.P."/>
            <person name="Natvig D.O."/>
            <person name="Powell A.J."/>
            <person name="Tsang A."/>
            <person name="Grigoriev I.V."/>
        </authorList>
    </citation>
    <scope>NUCLEOTIDE SEQUENCE [LARGE SCALE GENOMIC DNA]</scope>
    <source>
        <strain evidence="4 5">CBS 494.80</strain>
    </source>
</reference>
<evidence type="ECO:0000256" key="2">
    <source>
        <dbReference type="ARBA" id="ARBA00022857"/>
    </source>
</evidence>
<accession>A0ABR4CDZ4</accession>
<evidence type="ECO:0000313" key="4">
    <source>
        <dbReference type="EMBL" id="KAL2068160.1"/>
    </source>
</evidence>
<evidence type="ECO:0000256" key="3">
    <source>
        <dbReference type="ARBA" id="ARBA00023002"/>
    </source>
</evidence>
<proteinExistence type="inferred from homology"/>
<comment type="caution">
    <text evidence="4">The sequence shown here is derived from an EMBL/GenBank/DDBJ whole genome shotgun (WGS) entry which is preliminary data.</text>
</comment>
<dbReference type="PANTHER" id="PTHR24320">
    <property type="entry name" value="RETINOL DEHYDROGENASE"/>
    <property type="match status" value="1"/>
</dbReference>